<dbReference type="PANTHER" id="PTHR13771">
    <property type="entry name" value="INTERCELLULAR ADHESION MOLECULE"/>
    <property type="match status" value="1"/>
</dbReference>
<evidence type="ECO:0000313" key="1">
    <source>
        <dbReference type="Ensembl" id="ENSCJPP00005001983.1"/>
    </source>
</evidence>
<dbReference type="GO" id="GO:0005178">
    <property type="term" value="F:integrin binding"/>
    <property type="evidence" value="ECO:0007669"/>
    <property type="project" value="InterPro"/>
</dbReference>
<sequence length="92" mass="10344">MDDTLCPPTRKWPEGQEVTSWCVARGKPVPEVTCQKEGSDAILDQRPGPVKREHSGTYWCQATNRVGTDRKMVHVTIECEWGGGNRMGTDRK</sequence>
<dbReference type="GeneTree" id="ENSGT01030000237625"/>
<evidence type="ECO:0008006" key="3">
    <source>
        <dbReference type="Google" id="ProtNLM"/>
    </source>
</evidence>
<dbReference type="GO" id="GO:0005886">
    <property type="term" value="C:plasma membrane"/>
    <property type="evidence" value="ECO:0007669"/>
    <property type="project" value="TreeGrafter"/>
</dbReference>
<reference evidence="1" key="2">
    <citation type="submission" date="2025-09" db="UniProtKB">
        <authorList>
            <consortium name="Ensembl"/>
        </authorList>
    </citation>
    <scope>IDENTIFICATION</scope>
</reference>
<name>A0A8C2SR06_COTJA</name>
<dbReference type="AlphaFoldDB" id="A0A8C2SR06"/>
<reference evidence="1" key="1">
    <citation type="submission" date="2025-08" db="UniProtKB">
        <authorList>
            <consortium name="Ensembl"/>
        </authorList>
    </citation>
    <scope>IDENTIFICATION</scope>
</reference>
<dbReference type="Pfam" id="PF13895">
    <property type="entry name" value="Ig_2"/>
    <property type="match status" value="1"/>
</dbReference>
<dbReference type="Ensembl" id="ENSCJPT00005003473.1">
    <property type="protein sequence ID" value="ENSCJPP00005001983.1"/>
    <property type="gene ID" value="ENSCJPG00005002098.1"/>
</dbReference>
<dbReference type="Gene3D" id="2.60.40.10">
    <property type="entry name" value="Immunoglobulins"/>
    <property type="match status" value="1"/>
</dbReference>
<dbReference type="GO" id="GO:0007155">
    <property type="term" value="P:cell adhesion"/>
    <property type="evidence" value="ECO:0007669"/>
    <property type="project" value="InterPro"/>
</dbReference>
<dbReference type="Proteomes" id="UP000694412">
    <property type="component" value="Unassembled WGS sequence"/>
</dbReference>
<keyword evidence="2" id="KW-1185">Reference proteome</keyword>
<protein>
    <recommendedName>
        <fullName evidence="3">Ig-like domain-containing protein</fullName>
    </recommendedName>
</protein>
<organism evidence="1 2">
    <name type="scientific">Coturnix japonica</name>
    <name type="common">Japanese quail</name>
    <name type="synonym">Coturnix coturnix japonica</name>
    <dbReference type="NCBI Taxonomy" id="93934"/>
    <lineage>
        <taxon>Eukaryota</taxon>
        <taxon>Metazoa</taxon>
        <taxon>Chordata</taxon>
        <taxon>Craniata</taxon>
        <taxon>Vertebrata</taxon>
        <taxon>Euteleostomi</taxon>
        <taxon>Archelosauria</taxon>
        <taxon>Archosauria</taxon>
        <taxon>Dinosauria</taxon>
        <taxon>Saurischia</taxon>
        <taxon>Theropoda</taxon>
        <taxon>Coelurosauria</taxon>
        <taxon>Aves</taxon>
        <taxon>Neognathae</taxon>
        <taxon>Galloanserae</taxon>
        <taxon>Galliformes</taxon>
        <taxon>Phasianidae</taxon>
        <taxon>Perdicinae</taxon>
        <taxon>Coturnix</taxon>
    </lineage>
</organism>
<dbReference type="CDD" id="cd00096">
    <property type="entry name" value="Ig"/>
    <property type="match status" value="1"/>
</dbReference>
<accession>A0A8C2SR06</accession>
<dbReference type="SUPFAM" id="SSF48726">
    <property type="entry name" value="Immunoglobulin"/>
    <property type="match status" value="1"/>
</dbReference>
<dbReference type="InterPro" id="IPR036179">
    <property type="entry name" value="Ig-like_dom_sf"/>
</dbReference>
<dbReference type="InterPro" id="IPR013783">
    <property type="entry name" value="Ig-like_fold"/>
</dbReference>
<dbReference type="PANTHER" id="PTHR13771:SF9">
    <property type="entry name" value="INTERCELLULAR ADHESION MOLECULE 5"/>
    <property type="match status" value="1"/>
</dbReference>
<proteinExistence type="predicted"/>
<evidence type="ECO:0000313" key="2">
    <source>
        <dbReference type="Proteomes" id="UP000694412"/>
    </source>
</evidence>
<dbReference type="InterPro" id="IPR047012">
    <property type="entry name" value="ICAM_VCAM"/>
</dbReference>